<keyword evidence="2" id="KW-1185">Reference proteome</keyword>
<evidence type="ECO:0000313" key="1">
    <source>
        <dbReference type="EMBL" id="SMO59542.1"/>
    </source>
</evidence>
<organism evidence="1 2">
    <name type="scientific">Balnearium lithotrophicum</name>
    <dbReference type="NCBI Taxonomy" id="223788"/>
    <lineage>
        <taxon>Bacteria</taxon>
        <taxon>Pseudomonadati</taxon>
        <taxon>Aquificota</taxon>
        <taxon>Aquificia</taxon>
        <taxon>Desulfurobacteriales</taxon>
        <taxon>Desulfurobacteriaceae</taxon>
        <taxon>Balnearium</taxon>
    </lineage>
</organism>
<evidence type="ECO:0000313" key="2">
    <source>
        <dbReference type="Proteomes" id="UP000317315"/>
    </source>
</evidence>
<accession>A0A521CJG0</accession>
<sequence>MSIIDKLLQESLEAKAENIRKKIQESLDDVKILGTFKDGAIILHEGKHYRAYLKEDKIELKPIEESTVTPADIVEDFLSGRPIKKKLDQLIESVAKGKVKTSSSTMKPLIEKLSKLYKDEKEDKEIVEAIRVGIRKMKHKVVPASVRAKRKAYYRRNKAKILRAVKQWAKRNKTALKQYRKKFRQRFGESQNATQLPTIDELLERINALLEILGELEDTKGIKSAIAELEYLADFLESLKDNDVDEKEIEAAIENIDALLTDVEEIFFGEEDEGDKDE</sequence>
<dbReference type="Proteomes" id="UP000317315">
    <property type="component" value="Unassembled WGS sequence"/>
</dbReference>
<dbReference type="RefSeq" id="WP_142935590.1">
    <property type="nucleotide sequence ID" value="NZ_FXTM01000013.1"/>
</dbReference>
<dbReference type="AlphaFoldDB" id="A0A521CJG0"/>
<dbReference type="EMBL" id="FXTM01000013">
    <property type="protein sequence ID" value="SMO59542.1"/>
    <property type="molecule type" value="Genomic_DNA"/>
</dbReference>
<reference evidence="1 2" key="1">
    <citation type="submission" date="2017-05" db="EMBL/GenBank/DDBJ databases">
        <authorList>
            <person name="Varghese N."/>
            <person name="Submissions S."/>
        </authorList>
    </citation>
    <scope>NUCLEOTIDE SEQUENCE [LARGE SCALE GENOMIC DNA]</scope>
    <source>
        <strain evidence="1 2">DSM 16304</strain>
    </source>
</reference>
<gene>
    <name evidence="1" type="ORF">SAMN06269117_11327</name>
</gene>
<proteinExistence type="predicted"/>
<name>A0A521CJG0_9BACT</name>
<protein>
    <submittedName>
        <fullName evidence="1">Uncharacterized protein</fullName>
    </submittedName>
</protein>